<evidence type="ECO:0000259" key="4">
    <source>
        <dbReference type="Pfam" id="PF13874"/>
    </source>
</evidence>
<evidence type="ECO:0000313" key="5">
    <source>
        <dbReference type="EMBL" id="ORC84490.1"/>
    </source>
</evidence>
<dbReference type="GO" id="GO:0006999">
    <property type="term" value="P:nuclear pore organization"/>
    <property type="evidence" value="ECO:0007669"/>
    <property type="project" value="TreeGrafter"/>
</dbReference>
<name>A0A1X0NK56_9TRYP</name>
<protein>
    <submittedName>
        <fullName evidence="5">Putative nucleoporin (NUP54/57)</fullName>
    </submittedName>
</protein>
<dbReference type="GO" id="GO:0006607">
    <property type="term" value="P:NLS-bearing protein import into nucleus"/>
    <property type="evidence" value="ECO:0007669"/>
    <property type="project" value="TreeGrafter"/>
</dbReference>
<dbReference type="InterPro" id="IPR024864">
    <property type="entry name" value="Nup54/Nup57/Nup44"/>
</dbReference>
<evidence type="ECO:0000256" key="2">
    <source>
        <dbReference type="ARBA" id="ARBA00022448"/>
    </source>
</evidence>
<comment type="caution">
    <text evidence="5">The sequence shown here is derived from an EMBL/GenBank/DDBJ whole genome shotgun (WGS) entry which is preliminary data.</text>
</comment>
<evidence type="ECO:0000256" key="3">
    <source>
        <dbReference type="ARBA" id="ARBA00023242"/>
    </source>
</evidence>
<dbReference type="AlphaFoldDB" id="A0A1X0NK56"/>
<dbReference type="GO" id="GO:0036228">
    <property type="term" value="P:protein localization to nuclear inner membrane"/>
    <property type="evidence" value="ECO:0007669"/>
    <property type="project" value="TreeGrafter"/>
</dbReference>
<dbReference type="VEuPathDB" id="TriTrypDB:TM35_000441460"/>
<keyword evidence="2" id="KW-0813">Transport</keyword>
<dbReference type="PANTHER" id="PTHR13000">
    <property type="entry name" value="NUCLEOPORIN P54"/>
    <property type="match status" value="1"/>
</dbReference>
<dbReference type="Proteomes" id="UP000192257">
    <property type="component" value="Unassembled WGS sequence"/>
</dbReference>
<feature type="domain" description="Nucleoporin Nup54 alpha-helical" evidence="4">
    <location>
        <begin position="111"/>
        <end position="242"/>
    </location>
</feature>
<dbReference type="EMBL" id="NBCO01000044">
    <property type="protein sequence ID" value="ORC84490.1"/>
    <property type="molecule type" value="Genomic_DNA"/>
</dbReference>
<comment type="subcellular location">
    <subcellularLocation>
        <location evidence="1">Nucleus</location>
    </subcellularLocation>
</comment>
<dbReference type="GO" id="GO:0044613">
    <property type="term" value="C:nuclear pore central transport channel"/>
    <property type="evidence" value="ECO:0007669"/>
    <property type="project" value="TreeGrafter"/>
</dbReference>
<evidence type="ECO:0000313" key="6">
    <source>
        <dbReference type="Proteomes" id="UP000192257"/>
    </source>
</evidence>
<dbReference type="GO" id="GO:0017056">
    <property type="term" value="F:structural constituent of nuclear pore"/>
    <property type="evidence" value="ECO:0007669"/>
    <property type="project" value="TreeGrafter"/>
</dbReference>
<dbReference type="RefSeq" id="XP_028878556.1">
    <property type="nucleotide sequence ID" value="XM_029030155.1"/>
</dbReference>
<dbReference type="OrthoDB" id="6162375at2759"/>
<accession>A0A1X0NK56</accession>
<keyword evidence="3" id="KW-0539">Nucleus</keyword>
<dbReference type="InterPro" id="IPR025712">
    <property type="entry name" value="Nup54_alpha-helical_dom"/>
</dbReference>
<feature type="non-terminal residue" evidence="5">
    <location>
        <position position="1"/>
    </location>
</feature>
<dbReference type="Pfam" id="PF13874">
    <property type="entry name" value="Nup54"/>
    <property type="match status" value="1"/>
</dbReference>
<dbReference type="GeneID" id="39989935"/>
<proteinExistence type="predicted"/>
<reference evidence="5 6" key="1">
    <citation type="submission" date="2017-03" db="EMBL/GenBank/DDBJ databases">
        <title>An alternative strategy for trypanosome survival in the mammalian bloodstream revealed through genome and transcriptome analysis of the ubiquitous bovine parasite Trypanosoma (Megatrypanum) theileri.</title>
        <authorList>
            <person name="Kelly S."/>
            <person name="Ivens A."/>
            <person name="Mott A."/>
            <person name="O'Neill E."/>
            <person name="Emms D."/>
            <person name="Macleod O."/>
            <person name="Voorheis P."/>
            <person name="Matthews J."/>
            <person name="Matthews K."/>
            <person name="Carrington M."/>
        </authorList>
    </citation>
    <scope>NUCLEOTIDE SEQUENCE [LARGE SCALE GENOMIC DNA]</scope>
    <source>
        <strain evidence="5">Edinburgh</strain>
    </source>
</reference>
<evidence type="ECO:0000256" key="1">
    <source>
        <dbReference type="ARBA" id="ARBA00004123"/>
    </source>
</evidence>
<keyword evidence="6" id="KW-1185">Reference proteome</keyword>
<organism evidence="5 6">
    <name type="scientific">Trypanosoma theileri</name>
    <dbReference type="NCBI Taxonomy" id="67003"/>
    <lineage>
        <taxon>Eukaryota</taxon>
        <taxon>Discoba</taxon>
        <taxon>Euglenozoa</taxon>
        <taxon>Kinetoplastea</taxon>
        <taxon>Metakinetoplastina</taxon>
        <taxon>Trypanosomatida</taxon>
        <taxon>Trypanosomatidae</taxon>
        <taxon>Trypanosoma</taxon>
    </lineage>
</organism>
<sequence length="369" mass="38311">ATTGGFGTAASATTGGFGTAAPATTGGFGTLGGFGSTAVSSAGAVSDGLSGVPDFGRQSALARYLLEMDTAYNALHPDCRFRAFLYNVCTPGQSTLAVARERAVAANAGGGCREEALLRAQAANPDPRRMYPTAVHFLQELRDRAGRQREVLNAMAAHANALAAKAQQFRELDEANAAQARELQLAQVMLQRRWYALLQMTETLRQIGVPPGDEAREARTAAALNAQLTAPGIFKTALAELQPFLDAESAAVASILRSRPGDDSGEMSAIDAPTVTGRSRATTRTTTAAGGGGAAALRTSVKLAASAVGGGGVGGGGSVGLLQQRTDPQLLKTWTHFLERIQQGVEALSELLENDTADMRAIRHRVSSS</sequence>
<dbReference type="PANTHER" id="PTHR13000:SF0">
    <property type="entry name" value="NUCLEOPORIN P54"/>
    <property type="match status" value="1"/>
</dbReference>
<gene>
    <name evidence="5" type="ORF">TM35_000441460</name>
</gene>